<organism evidence="9 10">
    <name type="scientific">Candidatus Nomurabacteria bacterium RIFCSPHIGHO2_01_FULL_40_24b</name>
    <dbReference type="NCBI Taxonomy" id="1801739"/>
    <lineage>
        <taxon>Bacteria</taxon>
        <taxon>Candidatus Nomuraibacteriota</taxon>
    </lineage>
</organism>
<dbReference type="Proteomes" id="UP000177370">
    <property type="component" value="Unassembled WGS sequence"/>
</dbReference>
<feature type="domain" description="KOW" evidence="8">
    <location>
        <begin position="2"/>
        <end position="29"/>
    </location>
</feature>
<dbReference type="InterPro" id="IPR057264">
    <property type="entry name" value="Ribosomal_uL24_C"/>
</dbReference>
<evidence type="ECO:0000256" key="2">
    <source>
        <dbReference type="ARBA" id="ARBA00022980"/>
    </source>
</evidence>
<dbReference type="InterPro" id="IPR003256">
    <property type="entry name" value="Ribosomal_uL24"/>
</dbReference>
<dbReference type="AlphaFoldDB" id="A0A1F6V644"/>
<dbReference type="InterPro" id="IPR014722">
    <property type="entry name" value="Rib_uL2_dom2"/>
</dbReference>
<comment type="function">
    <text evidence="5">One of the proteins that surrounds the polypeptide exit tunnel on the outside of the subunit.</text>
</comment>
<dbReference type="HAMAP" id="MF_01326_B">
    <property type="entry name" value="Ribosomal_uL24_B"/>
    <property type="match status" value="1"/>
</dbReference>
<evidence type="ECO:0000256" key="3">
    <source>
        <dbReference type="ARBA" id="ARBA00023274"/>
    </source>
</evidence>
<evidence type="ECO:0000313" key="10">
    <source>
        <dbReference type="Proteomes" id="UP000177370"/>
    </source>
</evidence>
<feature type="region of interest" description="Disordered" evidence="7">
    <location>
        <begin position="42"/>
        <end position="72"/>
    </location>
</feature>
<name>A0A1F6V644_9BACT</name>
<accession>A0A1F6V644</accession>
<dbReference type="SMART" id="SM00739">
    <property type="entry name" value="KOW"/>
    <property type="match status" value="1"/>
</dbReference>
<keyword evidence="2 5" id="KW-0689">Ribosomal protein</keyword>
<evidence type="ECO:0000256" key="5">
    <source>
        <dbReference type="HAMAP-Rule" id="MF_01326"/>
    </source>
</evidence>
<dbReference type="Pfam" id="PF00467">
    <property type="entry name" value="KOW"/>
    <property type="match status" value="1"/>
</dbReference>
<keyword evidence="5" id="KW-0694">RNA-binding</keyword>
<sequence>MKIKKGDNVIIITGKDKGKGGKIVRILTLQNKVIVEGLNMMKKHQRPRKSGEKGSMINIAMPIHASNVRKEK</sequence>
<protein>
    <recommendedName>
        <fullName evidence="4 5">Large ribosomal subunit protein uL24</fullName>
    </recommendedName>
</protein>
<evidence type="ECO:0000256" key="4">
    <source>
        <dbReference type="ARBA" id="ARBA00035206"/>
    </source>
</evidence>
<dbReference type="GO" id="GO:0019843">
    <property type="term" value="F:rRNA binding"/>
    <property type="evidence" value="ECO:0007669"/>
    <property type="project" value="UniProtKB-UniRule"/>
</dbReference>
<comment type="similarity">
    <text evidence="1 5 6">Belongs to the universal ribosomal protein uL24 family.</text>
</comment>
<proteinExistence type="inferred from homology"/>
<dbReference type="GO" id="GO:0003735">
    <property type="term" value="F:structural constituent of ribosome"/>
    <property type="evidence" value="ECO:0007669"/>
    <property type="project" value="InterPro"/>
</dbReference>
<keyword evidence="3 5" id="KW-0687">Ribonucleoprotein</keyword>
<dbReference type="InterPro" id="IPR005825">
    <property type="entry name" value="Ribosomal_uL24_CS"/>
</dbReference>
<keyword evidence="5" id="KW-0699">rRNA-binding</keyword>
<evidence type="ECO:0000259" key="8">
    <source>
        <dbReference type="SMART" id="SM00739"/>
    </source>
</evidence>
<dbReference type="GO" id="GO:0006412">
    <property type="term" value="P:translation"/>
    <property type="evidence" value="ECO:0007669"/>
    <property type="project" value="UniProtKB-UniRule"/>
</dbReference>
<dbReference type="PROSITE" id="PS01108">
    <property type="entry name" value="RIBOSOMAL_L24"/>
    <property type="match status" value="1"/>
</dbReference>
<comment type="function">
    <text evidence="5">One of two assembly initiator proteins, it binds directly to the 5'-end of the 23S rRNA, where it nucleates assembly of the 50S subunit.</text>
</comment>
<comment type="subunit">
    <text evidence="5">Part of the 50S ribosomal subunit.</text>
</comment>
<dbReference type="PANTHER" id="PTHR12903">
    <property type="entry name" value="MITOCHONDRIAL RIBOSOMAL PROTEIN L24"/>
    <property type="match status" value="1"/>
</dbReference>
<dbReference type="GO" id="GO:1990904">
    <property type="term" value="C:ribonucleoprotein complex"/>
    <property type="evidence" value="ECO:0007669"/>
    <property type="project" value="UniProtKB-KW"/>
</dbReference>
<comment type="caution">
    <text evidence="9">The sequence shown here is derived from an EMBL/GenBank/DDBJ whole genome shotgun (WGS) entry which is preliminary data.</text>
</comment>
<dbReference type="Gene3D" id="2.30.30.30">
    <property type="match status" value="1"/>
</dbReference>
<dbReference type="EMBL" id="MFTP01000024">
    <property type="protein sequence ID" value="OGI64989.1"/>
    <property type="molecule type" value="Genomic_DNA"/>
</dbReference>
<evidence type="ECO:0000313" key="9">
    <source>
        <dbReference type="EMBL" id="OGI64989.1"/>
    </source>
</evidence>
<reference evidence="9 10" key="1">
    <citation type="journal article" date="2016" name="Nat. Commun.">
        <title>Thousands of microbial genomes shed light on interconnected biogeochemical processes in an aquifer system.</title>
        <authorList>
            <person name="Anantharaman K."/>
            <person name="Brown C.T."/>
            <person name="Hug L.A."/>
            <person name="Sharon I."/>
            <person name="Castelle C.J."/>
            <person name="Probst A.J."/>
            <person name="Thomas B.C."/>
            <person name="Singh A."/>
            <person name="Wilkins M.J."/>
            <person name="Karaoz U."/>
            <person name="Brodie E.L."/>
            <person name="Williams K.H."/>
            <person name="Hubbard S.S."/>
            <person name="Banfield J.F."/>
        </authorList>
    </citation>
    <scope>NUCLEOTIDE SEQUENCE [LARGE SCALE GENOMIC DNA]</scope>
</reference>
<dbReference type="InterPro" id="IPR005824">
    <property type="entry name" value="KOW"/>
</dbReference>
<gene>
    <name evidence="5" type="primary">rplX</name>
    <name evidence="9" type="ORF">A2647_02215</name>
</gene>
<dbReference type="InterPro" id="IPR008991">
    <property type="entry name" value="Translation_prot_SH3-like_sf"/>
</dbReference>
<evidence type="ECO:0000256" key="6">
    <source>
        <dbReference type="RuleBase" id="RU003477"/>
    </source>
</evidence>
<evidence type="ECO:0000256" key="1">
    <source>
        <dbReference type="ARBA" id="ARBA00010618"/>
    </source>
</evidence>
<dbReference type="NCBIfam" id="TIGR01079">
    <property type="entry name" value="rplX_bact"/>
    <property type="match status" value="1"/>
</dbReference>
<evidence type="ECO:0000256" key="7">
    <source>
        <dbReference type="SAM" id="MobiDB-lite"/>
    </source>
</evidence>
<dbReference type="GO" id="GO:0005840">
    <property type="term" value="C:ribosome"/>
    <property type="evidence" value="ECO:0007669"/>
    <property type="project" value="UniProtKB-KW"/>
</dbReference>
<dbReference type="Pfam" id="PF17136">
    <property type="entry name" value="ribosomal_L24"/>
    <property type="match status" value="1"/>
</dbReference>
<dbReference type="SUPFAM" id="SSF50104">
    <property type="entry name" value="Translation proteins SH3-like domain"/>
    <property type="match status" value="1"/>
</dbReference>
<dbReference type="InterPro" id="IPR041988">
    <property type="entry name" value="Ribosomal_uL24_KOW"/>
</dbReference>
<dbReference type="CDD" id="cd06089">
    <property type="entry name" value="KOW_RPL26"/>
    <property type="match status" value="1"/>
</dbReference>